<dbReference type="VEuPathDB" id="FungiDB:CJJ09_001024"/>
<dbReference type="VEuPathDB" id="FungiDB:CJI97_003154"/>
<dbReference type="VEuPathDB" id="FungiDB:CJI96_0001617"/>
<dbReference type="Pfam" id="PF12923">
    <property type="entry name" value="RRP7"/>
    <property type="match status" value="1"/>
</dbReference>
<dbReference type="VEuPathDB" id="FungiDB:QG37_05229"/>
<protein>
    <recommendedName>
        <fullName evidence="7">Ribosomal RNA-processing protein 7 C-terminal domain-containing protein</fullName>
    </recommendedName>
</protein>
<reference evidence="6" key="1">
    <citation type="journal article" date="2015" name="BMC Genomics">
        <title>Draft genome of a commonly misdiagnosed multidrug resistant pathogen Candida auris.</title>
        <authorList>
            <person name="Chatterjee S."/>
            <person name="Alampalli S.V."/>
            <person name="Nageshan R.K."/>
            <person name="Chettiar S.T."/>
            <person name="Joshi S."/>
            <person name="Tatu U.S."/>
        </authorList>
    </citation>
    <scope>NUCLEOTIDE SEQUENCE [LARGE SCALE GENOMIC DNA]</scope>
    <source>
        <strain evidence="6">6684</strain>
    </source>
</reference>
<evidence type="ECO:0000256" key="2">
    <source>
        <dbReference type="SAM" id="Coils"/>
    </source>
</evidence>
<name>A0A0L0NV01_CANAR</name>
<feature type="domain" description="Ribosomal RNA-processing protein 7 C-terminal" evidence="3">
    <location>
        <begin position="165"/>
        <end position="287"/>
    </location>
</feature>
<accession>A0A0L0NV01</accession>
<evidence type="ECO:0000256" key="1">
    <source>
        <dbReference type="ARBA" id="ARBA00006110"/>
    </source>
</evidence>
<dbReference type="CDD" id="cd12950">
    <property type="entry name" value="RRP7_Rrp7p"/>
    <property type="match status" value="1"/>
</dbReference>
<keyword evidence="2" id="KW-0175">Coiled coil</keyword>
<dbReference type="InterPro" id="IPR040446">
    <property type="entry name" value="RRP7"/>
</dbReference>
<dbReference type="InterPro" id="IPR040447">
    <property type="entry name" value="RRM_Rrp7"/>
</dbReference>
<evidence type="ECO:0000259" key="4">
    <source>
        <dbReference type="Pfam" id="PF17799"/>
    </source>
</evidence>
<evidence type="ECO:0008006" key="7">
    <source>
        <dbReference type="Google" id="ProtNLM"/>
    </source>
</evidence>
<dbReference type="GO" id="GO:0032545">
    <property type="term" value="C:CURI complex"/>
    <property type="evidence" value="ECO:0007669"/>
    <property type="project" value="TreeGrafter"/>
</dbReference>
<organism evidence="5 6">
    <name type="scientific">Candidozyma auris</name>
    <name type="common">Yeast</name>
    <name type="synonym">Candida auris</name>
    <dbReference type="NCBI Taxonomy" id="498019"/>
    <lineage>
        <taxon>Eukaryota</taxon>
        <taxon>Fungi</taxon>
        <taxon>Dikarya</taxon>
        <taxon>Ascomycota</taxon>
        <taxon>Saccharomycotina</taxon>
        <taxon>Pichiomycetes</taxon>
        <taxon>Metschnikowiaceae</taxon>
        <taxon>Candidozyma</taxon>
    </lineage>
</organism>
<dbReference type="GO" id="GO:0000028">
    <property type="term" value="P:ribosomal small subunit assembly"/>
    <property type="evidence" value="ECO:0007669"/>
    <property type="project" value="TreeGrafter"/>
</dbReference>
<dbReference type="GO" id="GO:0034456">
    <property type="term" value="C:UTP-C complex"/>
    <property type="evidence" value="ECO:0007669"/>
    <property type="project" value="TreeGrafter"/>
</dbReference>
<dbReference type="AlphaFoldDB" id="A0A0L0NV01"/>
<dbReference type="PANTHER" id="PTHR13191">
    <property type="entry name" value="RIBOSOMAL RNA PROCESSING PROTEIN 7-RELATED"/>
    <property type="match status" value="1"/>
</dbReference>
<dbReference type="Gene3D" id="6.10.250.1770">
    <property type="match status" value="1"/>
</dbReference>
<comment type="similarity">
    <text evidence="1">Belongs to the RRP7 family.</text>
</comment>
<dbReference type="EMBL" id="LGST01000037">
    <property type="protein sequence ID" value="KND97997.1"/>
    <property type="molecule type" value="Genomic_DNA"/>
</dbReference>
<dbReference type="Proteomes" id="UP000037122">
    <property type="component" value="Unassembled WGS sequence"/>
</dbReference>
<dbReference type="PANTHER" id="PTHR13191:SF0">
    <property type="entry name" value="RIBOSOMAL RNA-PROCESSING PROTEIN 7 HOMOLOG A-RELATED"/>
    <property type="match status" value="1"/>
</dbReference>
<evidence type="ECO:0000313" key="6">
    <source>
        <dbReference type="Proteomes" id="UP000037122"/>
    </source>
</evidence>
<evidence type="ECO:0000313" key="5">
    <source>
        <dbReference type="EMBL" id="KND97997.1"/>
    </source>
</evidence>
<dbReference type="GO" id="GO:0006364">
    <property type="term" value="P:rRNA processing"/>
    <property type="evidence" value="ECO:0007669"/>
    <property type="project" value="TreeGrafter"/>
</dbReference>
<proteinExistence type="inferred from homology"/>
<comment type="caution">
    <text evidence="5">The sequence shown here is derived from an EMBL/GenBank/DDBJ whole genome shotgun (WGS) entry which is preliminary data.</text>
</comment>
<dbReference type="VEuPathDB" id="FungiDB:B9J08_003082"/>
<dbReference type="InterPro" id="IPR024326">
    <property type="entry name" value="RRP7_C"/>
</dbReference>
<dbReference type="VEuPathDB" id="FungiDB:CJJ07_004413"/>
<sequence length="287" mass="32692">MPTTEIKGFQVLPLRLPDSSGTLYIYFRKHEMKGAAGAQSISGRSLFVFNLPIQTNYLVIKKYFQQVAIGATVESFIPSILTDLQEDFYVDLTKLTSDLHYEEDSNGYKEIARKLPKNCGIITFIDKAAFQLAFNALKKLSNDAKVTNWPVPTLGSAFLQEKYQKQILDPAQLSAAVATALANFNRAEQELMEDLKRSTQVVDEDGFTLVVGSHRKTKAGIMGKQKLAATVGLEKAKSKLKKKEKEDFYRFQLREKKKAEMNDLLQKFKQDQERVKAMKEKKRFRPY</sequence>
<dbReference type="Pfam" id="PF17799">
    <property type="entry name" value="RRM_Rrp7"/>
    <property type="match status" value="1"/>
</dbReference>
<evidence type="ECO:0000259" key="3">
    <source>
        <dbReference type="Pfam" id="PF12923"/>
    </source>
</evidence>
<feature type="domain" description="Rrp7 RRM-like N-terminal" evidence="4">
    <location>
        <begin position="5"/>
        <end position="163"/>
    </location>
</feature>
<gene>
    <name evidence="5" type="ORF">QG37_05229</name>
</gene>
<feature type="coiled-coil region" evidence="2">
    <location>
        <begin position="254"/>
        <end position="281"/>
    </location>
</feature>